<name>A0A9D9HUI2_9BACT</name>
<evidence type="ECO:0000313" key="1">
    <source>
        <dbReference type="EMBL" id="MBO8460138.1"/>
    </source>
</evidence>
<dbReference type="AlphaFoldDB" id="A0A9D9HUI2"/>
<evidence type="ECO:0008006" key="3">
    <source>
        <dbReference type="Google" id="ProtNLM"/>
    </source>
</evidence>
<comment type="caution">
    <text evidence="1">The sequence shown here is derived from an EMBL/GenBank/DDBJ whole genome shotgun (WGS) entry which is preliminary data.</text>
</comment>
<accession>A0A9D9HUI2</accession>
<reference evidence="1" key="1">
    <citation type="submission" date="2020-10" db="EMBL/GenBank/DDBJ databases">
        <authorList>
            <person name="Gilroy R."/>
        </authorList>
    </citation>
    <scope>NUCLEOTIDE SEQUENCE</scope>
    <source>
        <strain evidence="1">G3-3990</strain>
    </source>
</reference>
<reference evidence="1" key="2">
    <citation type="journal article" date="2021" name="PeerJ">
        <title>Extensive microbial diversity within the chicken gut microbiome revealed by metagenomics and culture.</title>
        <authorList>
            <person name="Gilroy R."/>
            <person name="Ravi A."/>
            <person name="Getino M."/>
            <person name="Pursley I."/>
            <person name="Horton D.L."/>
            <person name="Alikhan N.F."/>
            <person name="Baker D."/>
            <person name="Gharbi K."/>
            <person name="Hall N."/>
            <person name="Watson M."/>
            <person name="Adriaenssens E.M."/>
            <person name="Foster-Nyarko E."/>
            <person name="Jarju S."/>
            <person name="Secka A."/>
            <person name="Antonio M."/>
            <person name="Oren A."/>
            <person name="Chaudhuri R.R."/>
            <person name="La Ragione R."/>
            <person name="Hildebrand F."/>
            <person name="Pallen M.J."/>
        </authorList>
    </citation>
    <scope>NUCLEOTIDE SEQUENCE</scope>
    <source>
        <strain evidence="1">G3-3990</strain>
    </source>
</reference>
<evidence type="ECO:0000313" key="2">
    <source>
        <dbReference type="Proteomes" id="UP000823641"/>
    </source>
</evidence>
<dbReference type="Gene3D" id="1.10.10.60">
    <property type="entry name" value="Homeodomain-like"/>
    <property type="match status" value="1"/>
</dbReference>
<protein>
    <recommendedName>
        <fullName evidence="3">Homeodomain phBC6A51-type domain-containing protein</fullName>
    </recommendedName>
</protein>
<organism evidence="1 2">
    <name type="scientific">Candidatus Gallipaludibacter merdavium</name>
    <dbReference type="NCBI Taxonomy" id="2840839"/>
    <lineage>
        <taxon>Bacteria</taxon>
        <taxon>Pseudomonadati</taxon>
        <taxon>Bacteroidota</taxon>
        <taxon>Bacteroidia</taxon>
        <taxon>Bacteroidales</taxon>
        <taxon>Candidatus Gallipaludibacter</taxon>
    </lineage>
</organism>
<sequence>MKRKDFPNERIVQVYEKKACNMSATAAALGLGRRTLIQWRDKDPKLAQAMADVEESLIDFSESKLLEQINDGNLTAIIFHLKTKGKKRGYVEKIEQDVTVNPFEKLMMELPDEVED</sequence>
<gene>
    <name evidence="1" type="ORF">IAA73_07395</name>
</gene>
<proteinExistence type="predicted"/>
<dbReference type="EMBL" id="JADIMG010000072">
    <property type="protein sequence ID" value="MBO8460138.1"/>
    <property type="molecule type" value="Genomic_DNA"/>
</dbReference>
<dbReference type="Proteomes" id="UP000823641">
    <property type="component" value="Unassembled WGS sequence"/>
</dbReference>